<evidence type="ECO:0000259" key="5">
    <source>
        <dbReference type="SMART" id="SM00829"/>
    </source>
</evidence>
<dbReference type="STRING" id="270498.CHK_3195"/>
<comment type="caution">
    <text evidence="6">The sequence shown here is derived from an EMBL/GenBank/DDBJ whole genome shotgun (WGS) entry which is preliminary data.</text>
</comment>
<dbReference type="EMBL" id="LAYJ01000134">
    <property type="protein sequence ID" value="KKI49343.1"/>
    <property type="molecule type" value="Genomic_DNA"/>
</dbReference>
<dbReference type="Proteomes" id="UP000034076">
    <property type="component" value="Unassembled WGS sequence"/>
</dbReference>
<name>A0A0M2NAQ7_9FIRM</name>
<dbReference type="EC" id="1.1.1.251" evidence="6"/>
<organism evidence="6 7">
    <name type="scientific">Christensenella hongkongensis</name>
    <dbReference type="NCBI Taxonomy" id="270498"/>
    <lineage>
        <taxon>Bacteria</taxon>
        <taxon>Bacillati</taxon>
        <taxon>Bacillota</taxon>
        <taxon>Clostridia</taxon>
        <taxon>Christensenellales</taxon>
        <taxon>Christensenellaceae</taxon>
        <taxon>Christensenella</taxon>
    </lineage>
</organism>
<dbReference type="InterPro" id="IPR020843">
    <property type="entry name" value="ER"/>
</dbReference>
<protein>
    <submittedName>
        <fullName evidence="6">Galactitol-1-phosphate 5-dehydrogenase</fullName>
        <ecNumber evidence="6">1.1.1.251</ecNumber>
    </submittedName>
</protein>
<sequence>MKALMKVAKGKGNLEICDILRPKIKNEDDVLIEVTAAGVCGTDIHIWRDEFPYYPPVVMGHEFAGIVRKTGKSVTRFSTGDLVVGEPHTHFCGKCEMCRAGKIQLCAHKRSPGWGIDGAFTDYLVMPELFLHHVPEGVDSVTAALCEPLAIVTTGVLEHGKIGPQDTVAIVGAGPIGLLSAVAAKSGGAAKVVVLGTDADEAVRFPAARKLGADQVINVQRENAKKLVDSLTSGRGVDVVVEASGAAEGINTAADIVKQCGKITVVGMPGEEKLSIKWLEMIHKVLDVNFNFSSSVSSWERALSIMKTTPYDLSAVITHKVNISNWEQAFDDIAIGNAIKVMFIPRQDTYDIG</sequence>
<accession>A0A0M2NAQ7</accession>
<feature type="domain" description="Enoyl reductase (ER)" evidence="5">
    <location>
        <begin position="10"/>
        <end position="343"/>
    </location>
</feature>
<evidence type="ECO:0000256" key="1">
    <source>
        <dbReference type="ARBA" id="ARBA00022723"/>
    </source>
</evidence>
<dbReference type="Gene3D" id="3.90.180.10">
    <property type="entry name" value="Medium-chain alcohol dehydrogenases, catalytic domain"/>
    <property type="match status" value="1"/>
</dbReference>
<dbReference type="PANTHER" id="PTHR43401:SF2">
    <property type="entry name" value="L-THREONINE 3-DEHYDROGENASE"/>
    <property type="match status" value="1"/>
</dbReference>
<keyword evidence="2 4" id="KW-0862">Zinc</keyword>
<reference evidence="6 7" key="1">
    <citation type="submission" date="2015-04" db="EMBL/GenBank/DDBJ databases">
        <title>Draft genome sequence of bacteremic isolate Catabacter hongkongensis type strain HKU16T.</title>
        <authorList>
            <person name="Lau S.K."/>
            <person name="Teng J.L."/>
            <person name="Huang Y."/>
            <person name="Curreem S.O."/>
            <person name="Tsui S.K."/>
            <person name="Woo P.C."/>
        </authorList>
    </citation>
    <scope>NUCLEOTIDE SEQUENCE [LARGE SCALE GENOMIC DNA]</scope>
    <source>
        <strain evidence="6 7">HKU16</strain>
    </source>
</reference>
<keyword evidence="1 4" id="KW-0479">Metal-binding</keyword>
<keyword evidence="3 6" id="KW-0560">Oxidoreductase</keyword>
<dbReference type="RefSeq" id="WP_052740653.1">
    <property type="nucleotide sequence ID" value="NZ_LAYJ01000134.1"/>
</dbReference>
<comment type="cofactor">
    <cofactor evidence="4">
        <name>Zn(2+)</name>
        <dbReference type="ChEBI" id="CHEBI:29105"/>
    </cofactor>
</comment>
<dbReference type="Pfam" id="PF08240">
    <property type="entry name" value="ADH_N"/>
    <property type="match status" value="1"/>
</dbReference>
<dbReference type="PANTHER" id="PTHR43401">
    <property type="entry name" value="L-THREONINE 3-DEHYDROGENASE"/>
    <property type="match status" value="1"/>
</dbReference>
<dbReference type="AlphaFoldDB" id="A0A0M2NAQ7"/>
<evidence type="ECO:0000313" key="7">
    <source>
        <dbReference type="Proteomes" id="UP000034076"/>
    </source>
</evidence>
<dbReference type="PROSITE" id="PS00059">
    <property type="entry name" value="ADH_ZINC"/>
    <property type="match status" value="1"/>
</dbReference>
<dbReference type="InterPro" id="IPR013154">
    <property type="entry name" value="ADH-like_N"/>
</dbReference>
<evidence type="ECO:0000256" key="2">
    <source>
        <dbReference type="ARBA" id="ARBA00022833"/>
    </source>
</evidence>
<dbReference type="InterPro" id="IPR036291">
    <property type="entry name" value="NAD(P)-bd_dom_sf"/>
</dbReference>
<gene>
    <name evidence="6" type="ORF">CHK_3195</name>
</gene>
<evidence type="ECO:0000256" key="3">
    <source>
        <dbReference type="ARBA" id="ARBA00023002"/>
    </source>
</evidence>
<comment type="similarity">
    <text evidence="4">Belongs to the zinc-containing alcohol dehydrogenase family.</text>
</comment>
<evidence type="ECO:0000313" key="6">
    <source>
        <dbReference type="EMBL" id="KKI49343.1"/>
    </source>
</evidence>
<dbReference type="InterPro" id="IPR013149">
    <property type="entry name" value="ADH-like_C"/>
</dbReference>
<proteinExistence type="inferred from homology"/>
<dbReference type="SUPFAM" id="SSF50129">
    <property type="entry name" value="GroES-like"/>
    <property type="match status" value="1"/>
</dbReference>
<keyword evidence="7" id="KW-1185">Reference proteome</keyword>
<dbReference type="OrthoDB" id="9777057at2"/>
<dbReference type="InterPro" id="IPR002328">
    <property type="entry name" value="ADH_Zn_CS"/>
</dbReference>
<evidence type="ECO:0000256" key="4">
    <source>
        <dbReference type="RuleBase" id="RU361277"/>
    </source>
</evidence>
<dbReference type="GO" id="GO:0008270">
    <property type="term" value="F:zinc ion binding"/>
    <property type="evidence" value="ECO:0007669"/>
    <property type="project" value="InterPro"/>
</dbReference>
<dbReference type="Gene3D" id="3.40.50.720">
    <property type="entry name" value="NAD(P)-binding Rossmann-like Domain"/>
    <property type="match status" value="1"/>
</dbReference>
<dbReference type="SMART" id="SM00829">
    <property type="entry name" value="PKS_ER"/>
    <property type="match status" value="1"/>
</dbReference>
<dbReference type="InterPro" id="IPR050129">
    <property type="entry name" value="Zn_alcohol_dh"/>
</dbReference>
<dbReference type="PATRIC" id="fig|270498.16.peg.2446"/>
<dbReference type="SUPFAM" id="SSF51735">
    <property type="entry name" value="NAD(P)-binding Rossmann-fold domains"/>
    <property type="match status" value="1"/>
</dbReference>
<dbReference type="InterPro" id="IPR011032">
    <property type="entry name" value="GroES-like_sf"/>
</dbReference>
<dbReference type="Pfam" id="PF00107">
    <property type="entry name" value="ADH_zinc_N"/>
    <property type="match status" value="1"/>
</dbReference>
<dbReference type="GO" id="GO:0008868">
    <property type="term" value="F:galactitol-1-phosphate 5-dehydrogenase activity"/>
    <property type="evidence" value="ECO:0007669"/>
    <property type="project" value="UniProtKB-EC"/>
</dbReference>